<reference evidence="7 8" key="1">
    <citation type="submission" date="2013-01" db="EMBL/GenBank/DDBJ databases">
        <title>Whole genome shotgun sequence of Gordonia soli NBRC 108243.</title>
        <authorList>
            <person name="Isaki-Nakamura S."/>
            <person name="Hosoyama A."/>
            <person name="Tsuchikane K."/>
            <person name="Ando Y."/>
            <person name="Baba S."/>
            <person name="Ohji S."/>
            <person name="Hamada M."/>
            <person name="Tamura T."/>
            <person name="Yamazoe A."/>
            <person name="Yamazaki S."/>
            <person name="Fujita N."/>
        </authorList>
    </citation>
    <scope>NUCLEOTIDE SEQUENCE [LARGE SCALE GENOMIC DNA]</scope>
    <source>
        <strain evidence="7 8">NBRC 108243</strain>
    </source>
</reference>
<feature type="domain" description="OmpR/PhoB-type" evidence="6">
    <location>
        <begin position="1"/>
        <end position="101"/>
    </location>
</feature>
<dbReference type="OrthoDB" id="134712at2"/>
<evidence type="ECO:0000313" key="8">
    <source>
        <dbReference type="Proteomes" id="UP000011666"/>
    </source>
</evidence>
<evidence type="ECO:0000256" key="1">
    <source>
        <dbReference type="ARBA" id="ARBA00005820"/>
    </source>
</evidence>
<dbReference type="SUPFAM" id="SSF46894">
    <property type="entry name" value="C-terminal effector domain of the bipartite response regulators"/>
    <property type="match status" value="1"/>
</dbReference>
<dbReference type="RefSeq" id="WP_007619524.1">
    <property type="nucleotide sequence ID" value="NZ_BANX01000011.1"/>
</dbReference>
<dbReference type="InterPro" id="IPR016032">
    <property type="entry name" value="Sig_transdc_resp-reg_C-effctor"/>
</dbReference>
<dbReference type="GO" id="GO:0003677">
    <property type="term" value="F:DNA binding"/>
    <property type="evidence" value="ECO:0007669"/>
    <property type="project" value="UniProtKB-UniRule"/>
</dbReference>
<dbReference type="InterPro" id="IPR001867">
    <property type="entry name" value="OmpR/PhoB-type_DNA-bd"/>
</dbReference>
<keyword evidence="8" id="KW-1185">Reference proteome</keyword>
<keyword evidence="3 5" id="KW-0238">DNA-binding</keyword>
<gene>
    <name evidence="7" type="ORF">GS4_11_01440</name>
</gene>
<dbReference type="Pfam" id="PF00486">
    <property type="entry name" value="Trans_reg_C"/>
    <property type="match status" value="1"/>
</dbReference>
<feature type="DNA-binding region" description="OmpR/PhoB-type" evidence="5">
    <location>
        <begin position="1"/>
        <end position="101"/>
    </location>
</feature>
<keyword evidence="2" id="KW-0805">Transcription regulation</keyword>
<dbReference type="GO" id="GO:0000160">
    <property type="term" value="P:phosphorelay signal transduction system"/>
    <property type="evidence" value="ECO:0007669"/>
    <property type="project" value="InterPro"/>
</dbReference>
<dbReference type="PANTHER" id="PTHR35807:SF1">
    <property type="entry name" value="TRANSCRIPTIONAL REGULATOR REDD"/>
    <property type="match status" value="1"/>
</dbReference>
<dbReference type="SMART" id="SM01043">
    <property type="entry name" value="BTAD"/>
    <property type="match status" value="1"/>
</dbReference>
<dbReference type="SMART" id="SM00862">
    <property type="entry name" value="Trans_reg_C"/>
    <property type="match status" value="1"/>
</dbReference>
<dbReference type="AlphaFoldDB" id="M0QGZ0"/>
<comment type="caution">
    <text evidence="7">The sequence shown here is derived from an EMBL/GenBank/DDBJ whole genome shotgun (WGS) entry which is preliminary data.</text>
</comment>
<evidence type="ECO:0000256" key="5">
    <source>
        <dbReference type="PROSITE-ProRule" id="PRU01091"/>
    </source>
</evidence>
<dbReference type="Proteomes" id="UP000011666">
    <property type="component" value="Unassembled WGS sequence"/>
</dbReference>
<evidence type="ECO:0000256" key="4">
    <source>
        <dbReference type="ARBA" id="ARBA00023163"/>
    </source>
</evidence>
<evidence type="ECO:0000259" key="6">
    <source>
        <dbReference type="PROSITE" id="PS51755"/>
    </source>
</evidence>
<dbReference type="CDD" id="cd15831">
    <property type="entry name" value="BTAD"/>
    <property type="match status" value="1"/>
</dbReference>
<dbReference type="Gene3D" id="1.25.40.10">
    <property type="entry name" value="Tetratricopeptide repeat domain"/>
    <property type="match status" value="1"/>
</dbReference>
<protein>
    <submittedName>
        <fullName evidence="7">Putative AfsR family transcriptional regulator</fullName>
    </submittedName>
</protein>
<dbReference type="InterPro" id="IPR005158">
    <property type="entry name" value="BTAD"/>
</dbReference>
<dbReference type="STRING" id="1223545.GS4_11_01440"/>
<keyword evidence="4" id="KW-0804">Transcription</keyword>
<name>M0QGZ0_9ACTN</name>
<dbReference type="Pfam" id="PF03704">
    <property type="entry name" value="BTAD"/>
    <property type="match status" value="1"/>
</dbReference>
<evidence type="ECO:0000313" key="7">
    <source>
        <dbReference type="EMBL" id="GAC67875.1"/>
    </source>
</evidence>
<dbReference type="EMBL" id="BANX01000011">
    <property type="protein sequence ID" value="GAC67875.1"/>
    <property type="molecule type" value="Genomic_DNA"/>
</dbReference>
<evidence type="ECO:0000256" key="2">
    <source>
        <dbReference type="ARBA" id="ARBA00023015"/>
    </source>
</evidence>
<dbReference type="eggNOG" id="COG3629">
    <property type="taxonomic scope" value="Bacteria"/>
</dbReference>
<sequence>MQNDLTISVLGAIALNGRNGELEFPGGRIEKAVLGHLALNANRVLPVSAIQEAVWPGDRPETSRKMIQNAVSRIRRVIAGNAAPTQNIQLVTRAPGYLLRIDNGAVDLNVFRSMVNSARELLEDGDAVVARDRLRRALDLWRGEALADLVEAGFACPELAAVEDERLTAMEDYFDAELACDRFREMTPGLERAIAQAPLRERLRRQHMIALYRSGRQAEALATFRELREALVTAYGIEPGPSLQAHHRMILRHDPALLRSAARGRVERGSANAS</sequence>
<dbReference type="PANTHER" id="PTHR35807">
    <property type="entry name" value="TRANSCRIPTIONAL REGULATOR REDD-RELATED"/>
    <property type="match status" value="1"/>
</dbReference>
<dbReference type="SUPFAM" id="SSF48452">
    <property type="entry name" value="TPR-like"/>
    <property type="match status" value="1"/>
</dbReference>
<dbReference type="PROSITE" id="PS51755">
    <property type="entry name" value="OMPR_PHOB"/>
    <property type="match status" value="1"/>
</dbReference>
<organism evidence="7 8">
    <name type="scientific">Gordonia soli NBRC 108243</name>
    <dbReference type="NCBI Taxonomy" id="1223545"/>
    <lineage>
        <taxon>Bacteria</taxon>
        <taxon>Bacillati</taxon>
        <taxon>Actinomycetota</taxon>
        <taxon>Actinomycetes</taxon>
        <taxon>Mycobacteriales</taxon>
        <taxon>Gordoniaceae</taxon>
        <taxon>Gordonia</taxon>
    </lineage>
</organism>
<dbReference type="InterPro" id="IPR036388">
    <property type="entry name" value="WH-like_DNA-bd_sf"/>
</dbReference>
<dbReference type="InterPro" id="IPR011990">
    <property type="entry name" value="TPR-like_helical_dom_sf"/>
</dbReference>
<accession>M0QGZ0</accession>
<dbReference type="Gene3D" id="1.10.10.10">
    <property type="entry name" value="Winged helix-like DNA-binding domain superfamily/Winged helix DNA-binding domain"/>
    <property type="match status" value="1"/>
</dbReference>
<evidence type="ECO:0000256" key="3">
    <source>
        <dbReference type="ARBA" id="ARBA00023125"/>
    </source>
</evidence>
<proteinExistence type="inferred from homology"/>
<comment type="similarity">
    <text evidence="1">Belongs to the AfsR/DnrI/RedD regulatory family.</text>
</comment>
<dbReference type="GO" id="GO:0006355">
    <property type="term" value="P:regulation of DNA-templated transcription"/>
    <property type="evidence" value="ECO:0007669"/>
    <property type="project" value="InterPro"/>
</dbReference>
<dbReference type="InterPro" id="IPR051677">
    <property type="entry name" value="AfsR-DnrI-RedD_regulator"/>
</dbReference>